<dbReference type="InterPro" id="IPR044492">
    <property type="entry name" value="P_typ_ATPase_HD_dom"/>
</dbReference>
<evidence type="ECO:0000256" key="1">
    <source>
        <dbReference type="ARBA" id="ARBA00004141"/>
    </source>
</evidence>
<comment type="subcellular location">
    <subcellularLocation>
        <location evidence="12">Cell membrane</location>
    </subcellularLocation>
    <subcellularLocation>
        <location evidence="1">Membrane</location>
        <topology evidence="1">Multi-pass membrane protein</topology>
    </subcellularLocation>
</comment>
<dbReference type="InterPro" id="IPR008250">
    <property type="entry name" value="ATPase_P-typ_transduc_dom_A_sf"/>
</dbReference>
<dbReference type="SUPFAM" id="SSF81653">
    <property type="entry name" value="Calcium ATPase, transduction domain A"/>
    <property type="match status" value="1"/>
</dbReference>
<dbReference type="GO" id="GO:0015086">
    <property type="term" value="F:cadmium ion transmembrane transporter activity"/>
    <property type="evidence" value="ECO:0007669"/>
    <property type="project" value="TreeGrafter"/>
</dbReference>
<reference evidence="14" key="2">
    <citation type="submission" date="2020-09" db="EMBL/GenBank/DDBJ databases">
        <authorList>
            <person name="Sun Q."/>
            <person name="Kim S."/>
        </authorList>
    </citation>
    <scope>NUCLEOTIDE SEQUENCE</scope>
    <source>
        <strain evidence="14">KCTC 32182</strain>
    </source>
</reference>
<evidence type="ECO:0000256" key="3">
    <source>
        <dbReference type="ARBA" id="ARBA00022692"/>
    </source>
</evidence>
<dbReference type="CDD" id="cd00371">
    <property type="entry name" value="HMA"/>
    <property type="match status" value="1"/>
</dbReference>
<evidence type="ECO:0000256" key="6">
    <source>
        <dbReference type="ARBA" id="ARBA00022840"/>
    </source>
</evidence>
<dbReference type="GO" id="GO:0016887">
    <property type="term" value="F:ATP hydrolysis activity"/>
    <property type="evidence" value="ECO:0007669"/>
    <property type="project" value="InterPro"/>
</dbReference>
<dbReference type="NCBIfam" id="TIGR01525">
    <property type="entry name" value="ATPase-IB_hvy"/>
    <property type="match status" value="1"/>
</dbReference>
<comment type="caution">
    <text evidence="14">The sequence shown here is derived from an EMBL/GenBank/DDBJ whole genome shotgun (WGS) entry which is preliminary data.</text>
</comment>
<reference evidence="14" key="1">
    <citation type="journal article" date="2014" name="Int. J. Syst. Evol. Microbiol.">
        <title>Complete genome sequence of Corynebacterium casei LMG S-19264T (=DSM 44701T), isolated from a smear-ripened cheese.</title>
        <authorList>
            <consortium name="US DOE Joint Genome Institute (JGI-PGF)"/>
            <person name="Walter F."/>
            <person name="Albersmeier A."/>
            <person name="Kalinowski J."/>
            <person name="Ruckert C."/>
        </authorList>
    </citation>
    <scope>NUCLEOTIDE SEQUENCE</scope>
    <source>
        <strain evidence="14">KCTC 32182</strain>
    </source>
</reference>
<dbReference type="Gene3D" id="3.40.50.1000">
    <property type="entry name" value="HAD superfamily/HAD-like"/>
    <property type="match status" value="1"/>
</dbReference>
<dbReference type="PANTHER" id="PTHR48085:SF5">
    <property type="entry name" value="CADMIUM_ZINC-TRANSPORTING ATPASE HMA4-RELATED"/>
    <property type="match status" value="1"/>
</dbReference>
<dbReference type="FunFam" id="2.70.150.10:FF:000002">
    <property type="entry name" value="Copper-transporting ATPase 1, putative"/>
    <property type="match status" value="1"/>
</dbReference>
<dbReference type="Gene3D" id="3.40.1110.10">
    <property type="entry name" value="Calcium-transporting ATPase, cytoplasmic domain N"/>
    <property type="match status" value="1"/>
</dbReference>
<comment type="catalytic activity">
    <reaction evidence="11">
        <text>Zn(2+)(in) + ATP + H2O = Zn(2+)(out) + ADP + phosphate + H(+)</text>
        <dbReference type="Rhea" id="RHEA:20621"/>
        <dbReference type="ChEBI" id="CHEBI:15377"/>
        <dbReference type="ChEBI" id="CHEBI:15378"/>
        <dbReference type="ChEBI" id="CHEBI:29105"/>
        <dbReference type="ChEBI" id="CHEBI:30616"/>
        <dbReference type="ChEBI" id="CHEBI:43474"/>
        <dbReference type="ChEBI" id="CHEBI:456216"/>
        <dbReference type="EC" id="7.2.2.12"/>
    </reaction>
</comment>
<dbReference type="InterPro" id="IPR018303">
    <property type="entry name" value="ATPase_P-typ_P_site"/>
</dbReference>
<comment type="similarity">
    <text evidence="2 12">Belongs to the cation transport ATPase (P-type) (TC 3.A.3) family. Type IB subfamily.</text>
</comment>
<gene>
    <name evidence="14" type="ORF">GCM10011289_01910</name>
</gene>
<dbReference type="InterPro" id="IPR023298">
    <property type="entry name" value="ATPase_P-typ_TM_dom_sf"/>
</dbReference>
<dbReference type="EMBL" id="BMYX01000001">
    <property type="protein sequence ID" value="GGY03236.1"/>
    <property type="molecule type" value="Genomic_DNA"/>
</dbReference>
<evidence type="ECO:0000256" key="10">
    <source>
        <dbReference type="ARBA" id="ARBA00039097"/>
    </source>
</evidence>
<evidence type="ECO:0000256" key="9">
    <source>
        <dbReference type="ARBA" id="ARBA00023136"/>
    </source>
</evidence>
<keyword evidence="3 12" id="KW-0812">Transmembrane</keyword>
<dbReference type="InterPro" id="IPR006121">
    <property type="entry name" value="HMA_dom"/>
</dbReference>
<name>A0A918U760_9NEIS</name>
<dbReference type="AlphaFoldDB" id="A0A918U760"/>
<organism evidence="14 15">
    <name type="scientific">Paludibacterium paludis</name>
    <dbReference type="NCBI Taxonomy" id="1225769"/>
    <lineage>
        <taxon>Bacteria</taxon>
        <taxon>Pseudomonadati</taxon>
        <taxon>Pseudomonadota</taxon>
        <taxon>Betaproteobacteria</taxon>
        <taxon>Neisseriales</taxon>
        <taxon>Chromobacteriaceae</taxon>
        <taxon>Paludibacterium</taxon>
    </lineage>
</organism>
<dbReference type="SUPFAM" id="SSF56784">
    <property type="entry name" value="HAD-like"/>
    <property type="match status" value="1"/>
</dbReference>
<dbReference type="GO" id="GO:0046872">
    <property type="term" value="F:metal ion binding"/>
    <property type="evidence" value="ECO:0007669"/>
    <property type="project" value="UniProtKB-KW"/>
</dbReference>
<evidence type="ECO:0000313" key="15">
    <source>
        <dbReference type="Proteomes" id="UP000645257"/>
    </source>
</evidence>
<sequence>MDCPTEAKLIEKAMEKVAGVARLEFHFIERTLIVHHDLAETAPVVEAIGRIGMQAVPIDDDGSSTAASPPPSFWRAHGGLVAASAAAFAAEALSLSARGDLDPLVLPLSLLAMVLVRGILYKGWIALKHFTLNIHFLMTLAVIGALIIGESSEGAMVLVLFALAEKLEAGALSRAGEAVRALMSLAPDTARVADAEGNWRDVPAARVALGERLLIRPGERVPLDAVIESGESRFNESAITGESLPVEKGPGATVWAGSINGDRVIEARVQALADDTLLARIIHRVRDAQATRAPIQRFVDRFAAVYTPVVVLLALAAAIALPLLGLRTWHQALYTSLVMLVIACPCAMVIATPVTLVSALASLARNGILVKGGEPLEMAARIRTIAFDKTGTLTQGQPRVIAVTATGSETADSVLARAAALDAHSTHPLARAVVAAAAEAKLVLPEVSGIEEQAGFGVHGRLEGKGLSLGSQRLVAGSDLAPGLADAAARAADEGRGMLFLLEEGRPLGMITLADAPRPEAAAVLGELERLGIGGIMLSGDQPRVAATVANEIGLARAEGGLLPDDKLARIGRLSREEGPVAMVGDGVNDAPALARADLGIAMGAAGSDAALETAGVVLMDDRLDKLPWLLKMARRTKRVLSANLVIAILIKVVFFGLALTGYATLWMAVFADVGASLIVIGNGLRLGRAKMVSGQAPAQP</sequence>
<evidence type="ECO:0000256" key="12">
    <source>
        <dbReference type="RuleBase" id="RU362081"/>
    </source>
</evidence>
<dbReference type="GO" id="GO:0005524">
    <property type="term" value="F:ATP binding"/>
    <property type="evidence" value="ECO:0007669"/>
    <property type="project" value="UniProtKB-UniRule"/>
</dbReference>
<dbReference type="InterPro" id="IPR059000">
    <property type="entry name" value="ATPase_P-type_domA"/>
</dbReference>
<evidence type="ECO:0000256" key="7">
    <source>
        <dbReference type="ARBA" id="ARBA00022967"/>
    </source>
</evidence>
<dbReference type="GO" id="GO:0016463">
    <property type="term" value="F:P-type zinc transporter activity"/>
    <property type="evidence" value="ECO:0007669"/>
    <property type="project" value="UniProtKB-EC"/>
</dbReference>
<evidence type="ECO:0000256" key="5">
    <source>
        <dbReference type="ARBA" id="ARBA00022741"/>
    </source>
</evidence>
<dbReference type="PRINTS" id="PR00119">
    <property type="entry name" value="CATATPASE"/>
</dbReference>
<dbReference type="Proteomes" id="UP000645257">
    <property type="component" value="Unassembled WGS sequence"/>
</dbReference>
<feature type="transmembrane region" description="Helical" evidence="12">
    <location>
        <begin position="666"/>
        <end position="685"/>
    </location>
</feature>
<feature type="transmembrane region" description="Helical" evidence="12">
    <location>
        <begin position="105"/>
        <end position="124"/>
    </location>
</feature>
<dbReference type="InterPro" id="IPR023214">
    <property type="entry name" value="HAD_sf"/>
</dbReference>
<dbReference type="PROSITE" id="PS50846">
    <property type="entry name" value="HMA_2"/>
    <property type="match status" value="1"/>
</dbReference>
<dbReference type="PROSITE" id="PS00154">
    <property type="entry name" value="ATPASE_E1_E2"/>
    <property type="match status" value="1"/>
</dbReference>
<evidence type="ECO:0000256" key="11">
    <source>
        <dbReference type="ARBA" id="ARBA00047308"/>
    </source>
</evidence>
<dbReference type="EC" id="7.2.2.12" evidence="10"/>
<dbReference type="Gene3D" id="2.70.150.10">
    <property type="entry name" value="Calcium-transporting ATPase, cytoplasmic transduction domain A"/>
    <property type="match status" value="1"/>
</dbReference>
<feature type="transmembrane region" description="Helical" evidence="12">
    <location>
        <begin position="640"/>
        <end position="660"/>
    </location>
</feature>
<dbReference type="InterPro" id="IPR036412">
    <property type="entry name" value="HAD-like_sf"/>
</dbReference>
<feature type="transmembrane region" description="Helical" evidence="12">
    <location>
        <begin position="136"/>
        <end position="164"/>
    </location>
</feature>
<dbReference type="PRINTS" id="PR00941">
    <property type="entry name" value="CDATPASE"/>
</dbReference>
<keyword evidence="4 12" id="KW-0479">Metal-binding</keyword>
<dbReference type="PANTHER" id="PTHR48085">
    <property type="entry name" value="CADMIUM/ZINC-TRANSPORTING ATPASE HMA2-RELATED"/>
    <property type="match status" value="1"/>
</dbReference>
<dbReference type="InterPro" id="IPR001757">
    <property type="entry name" value="P_typ_ATPase"/>
</dbReference>
<dbReference type="InterPro" id="IPR027256">
    <property type="entry name" value="P-typ_ATPase_IB"/>
</dbReference>
<dbReference type="InterPro" id="IPR036163">
    <property type="entry name" value="HMA_dom_sf"/>
</dbReference>
<keyword evidence="7" id="KW-1278">Translocase</keyword>
<keyword evidence="8 12" id="KW-1133">Transmembrane helix</keyword>
<dbReference type="SUPFAM" id="SSF55008">
    <property type="entry name" value="HMA, heavy metal-associated domain"/>
    <property type="match status" value="1"/>
</dbReference>
<keyword evidence="6 12" id="KW-0067">ATP-binding</keyword>
<evidence type="ECO:0000256" key="8">
    <source>
        <dbReference type="ARBA" id="ARBA00022989"/>
    </source>
</evidence>
<dbReference type="SFLD" id="SFLDG00002">
    <property type="entry name" value="C1.7:_P-type_atpase_like"/>
    <property type="match status" value="1"/>
</dbReference>
<keyword evidence="12" id="KW-1003">Cell membrane</keyword>
<keyword evidence="15" id="KW-1185">Reference proteome</keyword>
<keyword evidence="5 12" id="KW-0547">Nucleotide-binding</keyword>
<accession>A0A918U760</accession>
<evidence type="ECO:0000256" key="2">
    <source>
        <dbReference type="ARBA" id="ARBA00006024"/>
    </source>
</evidence>
<evidence type="ECO:0000256" key="4">
    <source>
        <dbReference type="ARBA" id="ARBA00022723"/>
    </source>
</evidence>
<feature type="domain" description="HMA" evidence="13">
    <location>
        <begin position="1"/>
        <end position="56"/>
    </location>
</feature>
<dbReference type="NCBIfam" id="TIGR01494">
    <property type="entry name" value="ATPase_P-type"/>
    <property type="match status" value="1"/>
</dbReference>
<proteinExistence type="inferred from homology"/>
<feature type="transmembrane region" description="Helical" evidence="12">
    <location>
        <begin position="302"/>
        <end position="325"/>
    </location>
</feature>
<dbReference type="SUPFAM" id="SSF81660">
    <property type="entry name" value="Metal cation-transporting ATPase, ATP-binding domain N"/>
    <property type="match status" value="1"/>
</dbReference>
<dbReference type="Pfam" id="PF00122">
    <property type="entry name" value="E1-E2_ATPase"/>
    <property type="match status" value="1"/>
</dbReference>
<keyword evidence="9 12" id="KW-0472">Membrane</keyword>
<dbReference type="Pfam" id="PF00702">
    <property type="entry name" value="Hydrolase"/>
    <property type="match status" value="1"/>
</dbReference>
<dbReference type="SUPFAM" id="SSF81665">
    <property type="entry name" value="Calcium ATPase, transmembrane domain M"/>
    <property type="match status" value="1"/>
</dbReference>
<dbReference type="InterPro" id="IPR023299">
    <property type="entry name" value="ATPase_P-typ_cyto_dom_N"/>
</dbReference>
<dbReference type="SFLD" id="SFLDS00003">
    <property type="entry name" value="Haloacid_Dehalogenase"/>
    <property type="match status" value="1"/>
</dbReference>
<evidence type="ECO:0000313" key="14">
    <source>
        <dbReference type="EMBL" id="GGY03236.1"/>
    </source>
</evidence>
<feature type="transmembrane region" description="Helical" evidence="12">
    <location>
        <begin position="337"/>
        <end position="361"/>
    </location>
</feature>
<dbReference type="SFLD" id="SFLDF00027">
    <property type="entry name" value="p-type_atpase"/>
    <property type="match status" value="1"/>
</dbReference>
<evidence type="ECO:0000259" key="13">
    <source>
        <dbReference type="PROSITE" id="PS50846"/>
    </source>
</evidence>
<dbReference type="GO" id="GO:0005886">
    <property type="term" value="C:plasma membrane"/>
    <property type="evidence" value="ECO:0007669"/>
    <property type="project" value="UniProtKB-SubCell"/>
</dbReference>
<protein>
    <recommendedName>
        <fullName evidence="10">P-type Zn(2+) transporter</fullName>
        <ecNumber evidence="10">7.2.2.12</ecNumber>
    </recommendedName>
</protein>
<dbReference type="InterPro" id="IPR051014">
    <property type="entry name" value="Cation_Transport_ATPase_IB"/>
</dbReference>